<evidence type="ECO:0000256" key="3">
    <source>
        <dbReference type="HAMAP-Rule" id="MF_01385"/>
    </source>
</evidence>
<dbReference type="RefSeq" id="WP_149780935.1">
    <property type="nucleotide sequence ID" value="NZ_FRCB01000015.1"/>
</dbReference>
<keyword evidence="3" id="KW-0963">Cytoplasm</keyword>
<reference evidence="4 5" key="1">
    <citation type="submission" date="2016-11" db="EMBL/GenBank/DDBJ databases">
        <authorList>
            <person name="Varghese N."/>
            <person name="Submissions S."/>
        </authorList>
    </citation>
    <scope>NUCLEOTIDE SEQUENCE [LARGE SCALE GENOMIC DNA]</scope>
    <source>
        <strain evidence="4 5">DSM 28249</strain>
    </source>
</reference>
<protein>
    <recommendedName>
        <fullName evidence="3">Urease accessory protein UreF</fullName>
    </recommendedName>
</protein>
<dbReference type="PIRSF" id="PIRSF009467">
    <property type="entry name" value="Ureas_acces_UreF"/>
    <property type="match status" value="1"/>
</dbReference>
<dbReference type="InterPro" id="IPR038277">
    <property type="entry name" value="UreF_sf"/>
</dbReference>
<evidence type="ECO:0000313" key="5">
    <source>
        <dbReference type="Proteomes" id="UP000322545"/>
    </source>
</evidence>
<dbReference type="GO" id="GO:0016151">
    <property type="term" value="F:nickel cation binding"/>
    <property type="evidence" value="ECO:0007669"/>
    <property type="project" value="UniProtKB-UniRule"/>
</dbReference>
<dbReference type="PANTHER" id="PTHR33620">
    <property type="entry name" value="UREASE ACCESSORY PROTEIN F"/>
    <property type="match status" value="1"/>
</dbReference>
<sequence length="228" mass="23973">MTSNTGTVIRLLQVSDSAFPSGAFAFSSGLETLVNEGRIHDATDIRAVLTGQVLPRWASFDRPFLHAAYAAEADIARLAEIDERCHAQNSADRLAEAARRIGRSLLSVHARIGTRGTAEYRAATSGPDLRDRSGYEPVVQGLIGFGLGLSAAQTEMSALHTVTMGFVSAAIRLGRLGAIEAQAVLAAAAPQMADILDSPVPARPGAFSPFAEIAALRRSTGNANLFAT</sequence>
<name>A0A1M7LES8_9RHOB</name>
<accession>A0A1M7LES8</accession>
<keyword evidence="2 3" id="KW-0143">Chaperone</keyword>
<organism evidence="4 5">
    <name type="scientific">Roseovarius litoreus</name>
    <dbReference type="NCBI Taxonomy" id="1155722"/>
    <lineage>
        <taxon>Bacteria</taxon>
        <taxon>Pseudomonadati</taxon>
        <taxon>Pseudomonadota</taxon>
        <taxon>Alphaproteobacteria</taxon>
        <taxon>Rhodobacterales</taxon>
        <taxon>Roseobacteraceae</taxon>
        <taxon>Roseovarius</taxon>
    </lineage>
</organism>
<evidence type="ECO:0000313" key="4">
    <source>
        <dbReference type="EMBL" id="SHM76126.1"/>
    </source>
</evidence>
<evidence type="ECO:0000256" key="2">
    <source>
        <dbReference type="ARBA" id="ARBA00023186"/>
    </source>
</evidence>
<comment type="similarity">
    <text evidence="3">Belongs to the UreF family.</text>
</comment>
<dbReference type="PANTHER" id="PTHR33620:SF1">
    <property type="entry name" value="UREASE ACCESSORY PROTEIN F"/>
    <property type="match status" value="1"/>
</dbReference>
<comment type="subcellular location">
    <subcellularLocation>
        <location evidence="3">Cytoplasm</location>
    </subcellularLocation>
</comment>
<comment type="subunit">
    <text evidence="3">UreD, UreF and UreG form a complex that acts as a GTP-hydrolysis-dependent molecular chaperone, activating the urease apoprotein by helping to assemble the nickel containing metallocenter of UreC. The UreE protein probably delivers the nickel.</text>
</comment>
<dbReference type="GO" id="GO:0005737">
    <property type="term" value="C:cytoplasm"/>
    <property type="evidence" value="ECO:0007669"/>
    <property type="project" value="UniProtKB-SubCell"/>
</dbReference>
<dbReference type="Gene3D" id="1.10.4190.10">
    <property type="entry name" value="Urease accessory protein UreF"/>
    <property type="match status" value="1"/>
</dbReference>
<dbReference type="AlphaFoldDB" id="A0A1M7LES8"/>
<evidence type="ECO:0000256" key="1">
    <source>
        <dbReference type="ARBA" id="ARBA00022988"/>
    </source>
</evidence>
<dbReference type="InterPro" id="IPR002639">
    <property type="entry name" value="UreF"/>
</dbReference>
<dbReference type="Proteomes" id="UP000322545">
    <property type="component" value="Unassembled WGS sequence"/>
</dbReference>
<dbReference type="HAMAP" id="MF_01385">
    <property type="entry name" value="UreF"/>
    <property type="match status" value="1"/>
</dbReference>
<keyword evidence="5" id="KW-1185">Reference proteome</keyword>
<comment type="function">
    <text evidence="3">Required for maturation of urease via the functional incorporation of the urease nickel metallocenter.</text>
</comment>
<gene>
    <name evidence="3" type="primary">ureF</name>
    <name evidence="4" type="ORF">SAMN05443432_11523</name>
</gene>
<keyword evidence="1 3" id="KW-0996">Nickel insertion</keyword>
<dbReference type="EMBL" id="FRCB01000015">
    <property type="protein sequence ID" value="SHM76126.1"/>
    <property type="molecule type" value="Genomic_DNA"/>
</dbReference>
<dbReference type="Pfam" id="PF01730">
    <property type="entry name" value="UreF"/>
    <property type="match status" value="1"/>
</dbReference>
<proteinExistence type="inferred from homology"/>